<evidence type="ECO:0000256" key="1">
    <source>
        <dbReference type="SAM" id="Phobius"/>
    </source>
</evidence>
<feature type="transmembrane region" description="Helical" evidence="1">
    <location>
        <begin position="21"/>
        <end position="40"/>
    </location>
</feature>
<reference evidence="2 3" key="1">
    <citation type="submission" date="2019-09" db="EMBL/GenBank/DDBJ databases">
        <title>Phylogeny of genus Pseudoclavibacter and closely related genus.</title>
        <authorList>
            <person name="Li Y."/>
        </authorList>
    </citation>
    <scope>NUCLEOTIDE SEQUENCE [LARGE SCALE GENOMIC DNA]</scope>
    <source>
        <strain evidence="2 3">THG-MD12</strain>
    </source>
</reference>
<organism evidence="2 3">
    <name type="scientific">Pseudoclavibacter terrae</name>
    <dbReference type="NCBI Taxonomy" id="1530195"/>
    <lineage>
        <taxon>Bacteria</taxon>
        <taxon>Bacillati</taxon>
        <taxon>Actinomycetota</taxon>
        <taxon>Actinomycetes</taxon>
        <taxon>Micrococcales</taxon>
        <taxon>Microbacteriaceae</taxon>
        <taxon>Pseudoclavibacter</taxon>
    </lineage>
</organism>
<name>A0A7J5AXN5_9MICO</name>
<feature type="transmembrane region" description="Helical" evidence="1">
    <location>
        <begin position="182"/>
        <end position="199"/>
    </location>
</feature>
<dbReference type="RefSeq" id="WP_151424909.1">
    <property type="nucleotide sequence ID" value="NZ_WBJX01000007.1"/>
</dbReference>
<dbReference type="AlphaFoldDB" id="A0A7J5AXN5"/>
<keyword evidence="3" id="KW-1185">Reference proteome</keyword>
<accession>A0A7J5AXN5</accession>
<gene>
    <name evidence="2" type="ORF">F8O03_16890</name>
</gene>
<sequence>MRHVIRSSARVESLRLLRTGLLLGMIVAFTFFGLSAPVLATHMQEIFDAAASAEQISMTAAAPTPADGIALYNQSAMQLGLILSVATAVTSLTWDTRPGSSIFYRTRVRTIAALTAPRLGVDWLAAVTSYTLGLACAGAISVAAIGPLTATFIATTWAASTAYLLMSTSIGYLVMTVIRRTAAALAISAVLLLALPLLSQVDAVAAWSPTSLLAQTDLTAPPLLAAGALTVGCVLAAGSIARHQALRRDA</sequence>
<protein>
    <submittedName>
        <fullName evidence="2">ABC transporter</fullName>
    </submittedName>
</protein>
<feature type="transmembrane region" description="Helical" evidence="1">
    <location>
        <begin position="219"/>
        <end position="241"/>
    </location>
</feature>
<dbReference type="Proteomes" id="UP000490386">
    <property type="component" value="Unassembled WGS sequence"/>
</dbReference>
<comment type="caution">
    <text evidence="2">The sequence shown here is derived from an EMBL/GenBank/DDBJ whole genome shotgun (WGS) entry which is preliminary data.</text>
</comment>
<dbReference type="EMBL" id="WBJX01000007">
    <property type="protein sequence ID" value="KAB1636200.1"/>
    <property type="molecule type" value="Genomic_DNA"/>
</dbReference>
<dbReference type="OrthoDB" id="4187110at2"/>
<keyword evidence="1" id="KW-1133">Transmembrane helix</keyword>
<evidence type="ECO:0000313" key="3">
    <source>
        <dbReference type="Proteomes" id="UP000490386"/>
    </source>
</evidence>
<feature type="transmembrane region" description="Helical" evidence="1">
    <location>
        <begin position="123"/>
        <end position="146"/>
    </location>
</feature>
<evidence type="ECO:0000313" key="2">
    <source>
        <dbReference type="EMBL" id="KAB1636200.1"/>
    </source>
</evidence>
<proteinExistence type="predicted"/>
<feature type="transmembrane region" description="Helical" evidence="1">
    <location>
        <begin position="75"/>
        <end position="94"/>
    </location>
</feature>
<keyword evidence="1" id="KW-0472">Membrane</keyword>
<feature type="transmembrane region" description="Helical" evidence="1">
    <location>
        <begin position="152"/>
        <end position="175"/>
    </location>
</feature>
<keyword evidence="1" id="KW-0812">Transmembrane</keyword>